<dbReference type="Proteomes" id="UP000051521">
    <property type="component" value="Unassembled WGS sequence"/>
</dbReference>
<evidence type="ECO:0000313" key="4">
    <source>
        <dbReference type="Proteomes" id="UP000051521"/>
    </source>
</evidence>
<evidence type="ECO:0000313" key="1">
    <source>
        <dbReference type="EMBL" id="CCI86703.1"/>
    </source>
</evidence>
<dbReference type="OrthoDB" id="9911405at2"/>
<protein>
    <submittedName>
        <fullName evidence="1">Uncharacterized protein</fullName>
    </submittedName>
</protein>
<dbReference type="AlphaFoldDB" id="I7LFI6"/>
<reference evidence="2 4" key="2">
    <citation type="journal article" date="2015" name="Genome Announc.">
        <title>Expanding the biotechnology potential of lactobacilli through comparative genomics of 213 strains and associated genera.</title>
        <authorList>
            <person name="Sun Z."/>
            <person name="Harris H.M."/>
            <person name="McCann A."/>
            <person name="Guo C."/>
            <person name="Argimon S."/>
            <person name="Zhang W."/>
            <person name="Yang X."/>
            <person name="Jeffery I.B."/>
            <person name="Cooney J.C."/>
            <person name="Kagawa T.F."/>
            <person name="Liu W."/>
            <person name="Song Y."/>
            <person name="Salvetti E."/>
            <person name="Wrobel A."/>
            <person name="Rasinkangas P."/>
            <person name="Parkhill J."/>
            <person name="Rea M.C."/>
            <person name="O'Sullivan O."/>
            <person name="Ritari J."/>
            <person name="Douillard F.P."/>
            <person name="Paul Ross R."/>
            <person name="Yang R."/>
            <person name="Briner A.E."/>
            <person name="Felis G.E."/>
            <person name="de Vos W.M."/>
            <person name="Barrangou R."/>
            <person name="Klaenhammer T.R."/>
            <person name="Caufield P.W."/>
            <person name="Cui Y."/>
            <person name="Zhang H."/>
            <person name="O'Toole P.W."/>
        </authorList>
    </citation>
    <scope>NUCLEOTIDE SEQUENCE [LARGE SCALE GENOMIC DNA]</scope>
    <source>
        <strain evidence="2 4">DSM 23908</strain>
    </source>
</reference>
<reference evidence="1 3" key="1">
    <citation type="submission" date="2012-06" db="EMBL/GenBank/DDBJ databases">
        <title>Draft genome sequence of Lactobacillus gigeriorum CRBIP 24.85T, isolated from chicken crop.</title>
        <authorList>
            <person name="Cousin S."/>
            <person name="Ma L."/>
            <person name="Creno S."/>
            <person name="Clermont D."/>
            <person name="Loux V."/>
            <person name="Bizet C."/>
            <person name="Bouchier C."/>
        </authorList>
    </citation>
    <scope>NUCLEOTIDE SEQUENCE [LARGE SCALE GENOMIC DNA]</scope>
    <source>
        <strain evidence="3">CRBIP 24.85T</strain>
        <strain evidence="1">Type strain: CRBIP 24.85</strain>
    </source>
</reference>
<sequence>MRLTDFSDWVHSIQAEIPKWEDELIEEAKTQGTYQKGLNWLKSIEPDFPSTYGASPEEYVAQLTRIIPEEAYRKLLQEAKDQPIKEK</sequence>
<dbReference type="EMBL" id="CAKC01000033">
    <property type="protein sequence ID" value="CCI86703.1"/>
    <property type="molecule type" value="Genomic_DNA"/>
</dbReference>
<organism evidence="1 3">
    <name type="scientific">Lactobacillus gigeriorum DSM 23908 = CRBIP 24.85</name>
    <dbReference type="NCBI Taxonomy" id="1423751"/>
    <lineage>
        <taxon>Bacteria</taxon>
        <taxon>Bacillati</taxon>
        <taxon>Bacillota</taxon>
        <taxon>Bacilli</taxon>
        <taxon>Lactobacillales</taxon>
        <taxon>Lactobacillaceae</taxon>
        <taxon>Lactobacillus</taxon>
    </lineage>
</organism>
<gene>
    <name evidence="1" type="ORF">BN52_09055</name>
    <name evidence="2" type="ORF">FC38_GL001193</name>
</gene>
<dbReference type="PATRIC" id="fig|1423751.3.peg.1232"/>
<keyword evidence="4" id="KW-1185">Reference proteome</keyword>
<dbReference type="STRING" id="1423751.FC38_GL001193"/>
<accession>I7LFI6</accession>
<dbReference type="EMBL" id="AYZO01000034">
    <property type="protein sequence ID" value="KRN10129.1"/>
    <property type="molecule type" value="Genomic_DNA"/>
</dbReference>
<evidence type="ECO:0000313" key="2">
    <source>
        <dbReference type="EMBL" id="KRN10129.1"/>
    </source>
</evidence>
<comment type="caution">
    <text evidence="1">The sequence shown here is derived from an EMBL/GenBank/DDBJ whole genome shotgun (WGS) entry which is preliminary data.</text>
</comment>
<dbReference type="RefSeq" id="WP_008472725.1">
    <property type="nucleotide sequence ID" value="NZ_AYZO01000034.1"/>
</dbReference>
<name>I7LFI6_9LACO</name>
<dbReference type="Proteomes" id="UP000009326">
    <property type="component" value="Unassembled WGS sequence"/>
</dbReference>
<proteinExistence type="predicted"/>
<evidence type="ECO:0000313" key="3">
    <source>
        <dbReference type="Proteomes" id="UP000009326"/>
    </source>
</evidence>